<evidence type="ECO:0000256" key="1">
    <source>
        <dbReference type="SAM" id="Phobius"/>
    </source>
</evidence>
<name>A0A382GGP6_9ZZZZ</name>
<organism evidence="2">
    <name type="scientific">marine metagenome</name>
    <dbReference type="NCBI Taxonomy" id="408172"/>
    <lineage>
        <taxon>unclassified sequences</taxon>
        <taxon>metagenomes</taxon>
        <taxon>ecological metagenomes</taxon>
    </lineage>
</organism>
<keyword evidence="1" id="KW-0472">Membrane</keyword>
<evidence type="ECO:0000313" key="2">
    <source>
        <dbReference type="EMBL" id="SVB74376.1"/>
    </source>
</evidence>
<reference evidence="2" key="1">
    <citation type="submission" date="2018-05" db="EMBL/GenBank/DDBJ databases">
        <authorList>
            <person name="Lanie J.A."/>
            <person name="Ng W.-L."/>
            <person name="Kazmierczak K.M."/>
            <person name="Andrzejewski T.M."/>
            <person name="Davidsen T.M."/>
            <person name="Wayne K.J."/>
            <person name="Tettelin H."/>
            <person name="Glass J.I."/>
            <person name="Rusch D."/>
            <person name="Podicherti R."/>
            <person name="Tsui H.-C.T."/>
            <person name="Winkler M.E."/>
        </authorList>
    </citation>
    <scope>NUCLEOTIDE SEQUENCE</scope>
</reference>
<feature type="transmembrane region" description="Helical" evidence="1">
    <location>
        <begin position="104"/>
        <end position="126"/>
    </location>
</feature>
<dbReference type="EMBL" id="UINC01055468">
    <property type="protein sequence ID" value="SVB74376.1"/>
    <property type="molecule type" value="Genomic_DNA"/>
</dbReference>
<gene>
    <name evidence="2" type="ORF">METZ01_LOCUS227230</name>
</gene>
<protein>
    <recommendedName>
        <fullName evidence="3">Yip1 domain-containing protein</fullName>
    </recommendedName>
</protein>
<feature type="transmembrane region" description="Helical" evidence="1">
    <location>
        <begin position="36"/>
        <end position="57"/>
    </location>
</feature>
<keyword evidence="1" id="KW-1133">Transmembrane helix</keyword>
<sequence>MISATHLTTALYGAYRLARADRNGMAYFDSSLDGFWLSFFAAALVAPIFFLLMMIRFENGGVDATAFRFVSIEAIAYTIGWFLFPLIVYYLVQALERERRFFGFIVAYNWASVIQNSVYLPFAIFFELGIFEGHSAELINLFLLCLVLAYTWFIAKTALDVNGFVASGIVVLDVGVWIMLNMVTDTMLMT</sequence>
<evidence type="ECO:0008006" key="3">
    <source>
        <dbReference type="Google" id="ProtNLM"/>
    </source>
</evidence>
<feature type="transmembrane region" description="Helical" evidence="1">
    <location>
        <begin position="69"/>
        <end position="92"/>
    </location>
</feature>
<feature type="transmembrane region" description="Helical" evidence="1">
    <location>
        <begin position="161"/>
        <end position="180"/>
    </location>
</feature>
<feature type="transmembrane region" description="Helical" evidence="1">
    <location>
        <begin position="138"/>
        <end position="155"/>
    </location>
</feature>
<proteinExistence type="predicted"/>
<keyword evidence="1" id="KW-0812">Transmembrane</keyword>
<dbReference type="AlphaFoldDB" id="A0A382GGP6"/>
<accession>A0A382GGP6</accession>